<dbReference type="PROSITE" id="PS51708">
    <property type="entry name" value="CHAD"/>
    <property type="match status" value="1"/>
</dbReference>
<name>A0A7W1WZ92_9GAMM</name>
<organism evidence="2 3">
    <name type="scientific">Marinobacterium marinum</name>
    <dbReference type="NCBI Taxonomy" id="2756129"/>
    <lineage>
        <taxon>Bacteria</taxon>
        <taxon>Pseudomonadati</taxon>
        <taxon>Pseudomonadota</taxon>
        <taxon>Gammaproteobacteria</taxon>
        <taxon>Oceanospirillales</taxon>
        <taxon>Oceanospirillaceae</taxon>
        <taxon>Marinobacterium</taxon>
    </lineage>
</organism>
<reference evidence="2 3" key="1">
    <citation type="submission" date="2020-07" db="EMBL/GenBank/DDBJ databases">
        <title>Bacterium isolated from marien macroalgae.</title>
        <authorList>
            <person name="Zhu K."/>
            <person name="Lu D."/>
            <person name="Du Z."/>
        </authorList>
    </citation>
    <scope>NUCLEOTIDE SEQUENCE [LARGE SCALE GENOMIC DNA]</scope>
    <source>
        <strain evidence="2 3">3-1745</strain>
    </source>
</reference>
<sequence>MLKSTPHCLRSDTTGLEIRSGAQDLIRQGLVRAREALSGRERNREEVIHQTRVDMKRLRALWYLAQPGLSGNAHAALHDGSRTVARLLGDSRDRQVMHMTLATYVGALPGDVAQRLLAEFPSATGMVVETSLLEQVETGYRQLEAGLRGIAFSGVRRPHIRHALAVSFSKGRRGYRQAGDGKGEALHRWRKWSKALAYQLEWLGLTPGWGRSLKPLGACLGDIHDLDVLVERLQVPAIRVTDRALLEPLLLASRRQQVQQVLGQGRVLYASRHSERRCRRLYRRWLETDGLMP</sequence>
<evidence type="ECO:0000313" key="3">
    <source>
        <dbReference type="Proteomes" id="UP000538931"/>
    </source>
</evidence>
<dbReference type="AlphaFoldDB" id="A0A7W1WZ92"/>
<accession>A0A7W1WZ92</accession>
<protein>
    <submittedName>
        <fullName evidence="2">CHAD domain-containing protein</fullName>
    </submittedName>
</protein>
<dbReference type="InterPro" id="IPR038186">
    <property type="entry name" value="CHAD_dom_sf"/>
</dbReference>
<dbReference type="Pfam" id="PF05235">
    <property type="entry name" value="CHAD"/>
    <property type="match status" value="1"/>
</dbReference>
<dbReference type="SMART" id="SM00880">
    <property type="entry name" value="CHAD"/>
    <property type="match status" value="1"/>
</dbReference>
<gene>
    <name evidence="2" type="ORF">H1S06_10900</name>
</gene>
<dbReference type="Gene3D" id="1.40.20.10">
    <property type="entry name" value="CHAD domain"/>
    <property type="match status" value="1"/>
</dbReference>
<dbReference type="PANTHER" id="PTHR39339">
    <property type="entry name" value="SLR1444 PROTEIN"/>
    <property type="match status" value="1"/>
</dbReference>
<dbReference type="RefSeq" id="WP_181740082.1">
    <property type="nucleotide sequence ID" value="NZ_JACEMT010000051.1"/>
</dbReference>
<dbReference type="Proteomes" id="UP000538931">
    <property type="component" value="Unassembled WGS sequence"/>
</dbReference>
<evidence type="ECO:0000313" key="2">
    <source>
        <dbReference type="EMBL" id="MBA4502868.1"/>
    </source>
</evidence>
<evidence type="ECO:0000259" key="1">
    <source>
        <dbReference type="PROSITE" id="PS51708"/>
    </source>
</evidence>
<comment type="caution">
    <text evidence="2">The sequence shown here is derived from an EMBL/GenBank/DDBJ whole genome shotgun (WGS) entry which is preliminary data.</text>
</comment>
<dbReference type="PANTHER" id="PTHR39339:SF1">
    <property type="entry name" value="CHAD DOMAIN-CONTAINING PROTEIN"/>
    <property type="match status" value="1"/>
</dbReference>
<dbReference type="InterPro" id="IPR007899">
    <property type="entry name" value="CHAD_dom"/>
</dbReference>
<proteinExistence type="predicted"/>
<keyword evidence="3" id="KW-1185">Reference proteome</keyword>
<feature type="domain" description="CHAD" evidence="1">
    <location>
        <begin position="11"/>
        <end position="276"/>
    </location>
</feature>
<dbReference type="EMBL" id="JACEMT010000051">
    <property type="protein sequence ID" value="MBA4502868.1"/>
    <property type="molecule type" value="Genomic_DNA"/>
</dbReference>